<dbReference type="AlphaFoldDB" id="A0A1L5P8X9"/>
<dbReference type="PROSITE" id="PS51826">
    <property type="entry name" value="PSBD"/>
    <property type="match status" value="1"/>
</dbReference>
<evidence type="ECO:0000256" key="4">
    <source>
        <dbReference type="ARBA" id="ARBA00011666"/>
    </source>
</evidence>
<comment type="catalytic activity">
    <reaction evidence="11 12">
        <text>N(6)-[(R)-dihydrolipoyl]-L-lysyl-[protein] + succinyl-CoA = N(6)-[(R)-S(8)-succinyldihydrolipoyl]-L-lysyl-[protein] + CoA</text>
        <dbReference type="Rhea" id="RHEA:15213"/>
        <dbReference type="Rhea" id="RHEA-COMP:10475"/>
        <dbReference type="Rhea" id="RHEA-COMP:20092"/>
        <dbReference type="ChEBI" id="CHEBI:57287"/>
        <dbReference type="ChEBI" id="CHEBI:57292"/>
        <dbReference type="ChEBI" id="CHEBI:83100"/>
        <dbReference type="ChEBI" id="CHEBI:83120"/>
        <dbReference type="EC" id="2.3.1.61"/>
    </reaction>
</comment>
<sequence>MATEIRVPTLGESVSEATVGTWFKKVGDAIKADEPILELETDKVTIEVPAPTSGTLSEIVAQAGETVGLGALLGQIAAGAAAPAAAPAKAAEPAMAASAQPTAAAPAAAAAAPVASAPAPASAMPAAPAAAKMLAENNLSADQVEGSGKRGQVLKGDVIAAVAKGLSAPAAAPAAPAAVRGPSTVEDAGREERVKMTRLRQTIAKRLKDAQNTAAMLTTYNEVDMKAVMDLRAKYKDVFEKKHGVKLGFMGFFTKAVTHALKELPAVNAEIDGTDIIYKNYCHIGMAVGTDKGLVVPIIRDADQMSIAEIEKDLGRLAKAARDGTLSMADMQGGTFTITNGGVYGSLMSSPILNAPQSGILGMHKIQERPVVVGGQIVIRPMMYLALSYDHRIVDGKEAVTFLVRVKESLEDPERLVLDL</sequence>
<feature type="domain" description="Peripheral subunit-binding (PSBD)" evidence="14">
    <location>
        <begin position="125"/>
        <end position="162"/>
    </location>
</feature>
<proteinExistence type="inferred from homology"/>
<comment type="subunit">
    <text evidence="4">Forms a 24-polypeptide structural core with octahedral symmetry. Part of the 2-oxoglutarate dehydrogenase (OGDH) complex composed of E1 (2-oxoglutarate dehydrogenase), E2 (dihydrolipoamide succinyltransferase) and E3 (dihydrolipoamide dehydrogenase); the complex contains multiple copies of the three enzymatic components (E1, E2 and E3).</text>
</comment>
<dbReference type="InterPro" id="IPR006255">
    <property type="entry name" value="SucB"/>
</dbReference>
<evidence type="ECO:0000256" key="7">
    <source>
        <dbReference type="ARBA" id="ARBA00022532"/>
    </source>
</evidence>
<dbReference type="InterPro" id="IPR036625">
    <property type="entry name" value="E3-bd_dom_sf"/>
</dbReference>
<evidence type="ECO:0000256" key="9">
    <source>
        <dbReference type="ARBA" id="ARBA00022823"/>
    </source>
</evidence>
<comment type="cofactor">
    <cofactor evidence="12">
        <name>(R)-lipoate</name>
        <dbReference type="ChEBI" id="CHEBI:83088"/>
    </cofactor>
    <text evidence="12">Binds 1 lipoyl cofactor covalently.</text>
</comment>
<dbReference type="NCBIfam" id="NF004309">
    <property type="entry name" value="PRK05704.1"/>
    <property type="match status" value="1"/>
</dbReference>
<dbReference type="UniPathway" id="UPA00868">
    <property type="reaction ID" value="UER00840"/>
</dbReference>
<dbReference type="SUPFAM" id="SSF47005">
    <property type="entry name" value="Peripheral subunit-binding domain of 2-oxo acid dehydrogenase complex"/>
    <property type="match status" value="1"/>
</dbReference>
<dbReference type="InterPro" id="IPR001078">
    <property type="entry name" value="2-oxoacid_DH_actylTfrase"/>
</dbReference>
<dbReference type="PROSITE" id="PS50968">
    <property type="entry name" value="BIOTINYL_LIPOYL"/>
    <property type="match status" value="1"/>
</dbReference>
<dbReference type="PROSITE" id="PS00189">
    <property type="entry name" value="LIPOYL"/>
    <property type="match status" value="1"/>
</dbReference>
<dbReference type="SUPFAM" id="SSF52777">
    <property type="entry name" value="CoA-dependent acyltransferases"/>
    <property type="match status" value="1"/>
</dbReference>
<keyword evidence="9 12" id="KW-0450">Lipoyl</keyword>
<evidence type="ECO:0000256" key="3">
    <source>
        <dbReference type="ARBA" id="ARBA00007317"/>
    </source>
</evidence>
<evidence type="ECO:0000259" key="14">
    <source>
        <dbReference type="PROSITE" id="PS51826"/>
    </source>
</evidence>
<comment type="pathway">
    <text evidence="2 12">Amino-acid degradation; L-lysine degradation via saccharopine pathway; glutaryl-CoA from L-lysine: step 6/6.</text>
</comment>
<name>A0A1L5P8X9_RHIET</name>
<comment type="function">
    <text evidence="1 12">E2 component of the 2-oxoglutarate dehydrogenase (OGDH) complex which catalyzes the second step in the conversion of 2-oxoglutarate to succinyl-CoA and CO(2).</text>
</comment>
<evidence type="ECO:0000256" key="11">
    <source>
        <dbReference type="ARBA" id="ARBA00052761"/>
    </source>
</evidence>
<dbReference type="InterPro" id="IPR050537">
    <property type="entry name" value="2-oxoacid_dehydrogenase"/>
</dbReference>
<dbReference type="NCBIfam" id="TIGR01347">
    <property type="entry name" value="sucB"/>
    <property type="match status" value="1"/>
</dbReference>
<evidence type="ECO:0000256" key="12">
    <source>
        <dbReference type="RuleBase" id="RU361138"/>
    </source>
</evidence>
<accession>A0A1L5P8X9</accession>
<comment type="similarity">
    <text evidence="3 12">Belongs to the 2-oxoacid dehydrogenase family.</text>
</comment>
<dbReference type="CDD" id="cd06849">
    <property type="entry name" value="lipoyl_domain"/>
    <property type="match status" value="1"/>
</dbReference>
<dbReference type="Gene3D" id="4.10.320.10">
    <property type="entry name" value="E3-binding domain"/>
    <property type="match status" value="1"/>
</dbReference>
<dbReference type="PANTHER" id="PTHR43416">
    <property type="entry name" value="DIHYDROLIPOYLLYSINE-RESIDUE SUCCINYLTRANSFERASE COMPONENT OF 2-OXOGLUTARATE DEHYDROGENASE COMPLEX, MITOCHONDRIAL-RELATED"/>
    <property type="match status" value="1"/>
</dbReference>
<dbReference type="Pfam" id="PF00364">
    <property type="entry name" value="Biotin_lipoyl"/>
    <property type="match status" value="1"/>
</dbReference>
<evidence type="ECO:0000256" key="10">
    <source>
        <dbReference type="ARBA" id="ARBA00023315"/>
    </source>
</evidence>
<evidence type="ECO:0000313" key="15">
    <source>
        <dbReference type="EMBL" id="APO76628.1"/>
    </source>
</evidence>
<dbReference type="GO" id="GO:0005829">
    <property type="term" value="C:cytosol"/>
    <property type="evidence" value="ECO:0007669"/>
    <property type="project" value="TreeGrafter"/>
</dbReference>
<dbReference type="InterPro" id="IPR000089">
    <property type="entry name" value="Biotin_lipoyl"/>
</dbReference>
<evidence type="ECO:0000256" key="5">
    <source>
        <dbReference type="ARBA" id="ARBA00012945"/>
    </source>
</evidence>
<dbReference type="Gene3D" id="3.30.559.10">
    <property type="entry name" value="Chloramphenicol acetyltransferase-like domain"/>
    <property type="match status" value="1"/>
</dbReference>
<dbReference type="GO" id="GO:0033512">
    <property type="term" value="P:L-lysine catabolic process to acetyl-CoA via saccharopine"/>
    <property type="evidence" value="ECO:0007669"/>
    <property type="project" value="UniProtKB-UniRule"/>
</dbReference>
<keyword evidence="10 12" id="KW-0012">Acyltransferase</keyword>
<dbReference type="RefSeq" id="WP_074062772.1">
    <property type="nucleotide sequence ID" value="NZ_CP017241.1"/>
</dbReference>
<gene>
    <name evidence="15" type="primary">sucB</name>
    <name evidence="15" type="ORF">AM571_CH03846</name>
</gene>
<dbReference type="InterPro" id="IPR004167">
    <property type="entry name" value="PSBD"/>
</dbReference>
<dbReference type="EC" id="2.3.1.61" evidence="5 12"/>
<dbReference type="EMBL" id="CP017241">
    <property type="protein sequence ID" value="APO76628.1"/>
    <property type="molecule type" value="Genomic_DNA"/>
</dbReference>
<keyword evidence="8 12" id="KW-0808">Transferase</keyword>
<dbReference type="InterPro" id="IPR003016">
    <property type="entry name" value="2-oxoA_DH_lipoyl-BS"/>
</dbReference>
<dbReference type="FunFam" id="3.30.559.10:FF:000007">
    <property type="entry name" value="Dihydrolipoamide acetyltransferase component of pyruvate dehydrogenase complex"/>
    <property type="match status" value="1"/>
</dbReference>
<dbReference type="InterPro" id="IPR023213">
    <property type="entry name" value="CAT-like_dom_sf"/>
</dbReference>
<evidence type="ECO:0000259" key="13">
    <source>
        <dbReference type="PROSITE" id="PS50968"/>
    </source>
</evidence>
<dbReference type="GO" id="GO:0045252">
    <property type="term" value="C:oxoglutarate dehydrogenase complex"/>
    <property type="evidence" value="ECO:0007669"/>
    <property type="project" value="UniProtKB-UniRule"/>
</dbReference>
<dbReference type="PANTHER" id="PTHR43416:SF5">
    <property type="entry name" value="DIHYDROLIPOYLLYSINE-RESIDUE SUCCINYLTRANSFERASE COMPONENT OF 2-OXOGLUTARATE DEHYDROGENASE COMPLEX, MITOCHONDRIAL"/>
    <property type="match status" value="1"/>
</dbReference>
<reference evidence="15 16" key="1">
    <citation type="submission" date="2016-09" db="EMBL/GenBank/DDBJ databases">
        <title>The complete genome sequences of Rhizobium gallicum, symbiovars gallicum and phaseoli, symbionts associated to common bean (Phaseolus vulgaris).</title>
        <authorList>
            <person name="Bustos P."/>
            <person name="Santamaria R.I."/>
            <person name="Perez-Carrascal O.M."/>
            <person name="Juarez S."/>
            <person name="Lozano L."/>
            <person name="Martinez-Flores I."/>
            <person name="Martinez-Romero E."/>
            <person name="Cevallos M."/>
            <person name="Romero D."/>
            <person name="Davila G."/>
            <person name="Gonzalez V."/>
        </authorList>
    </citation>
    <scope>NUCLEOTIDE SEQUENCE [LARGE SCALE GENOMIC DNA]</scope>
    <source>
        <strain evidence="15 16">8C-3</strain>
    </source>
</reference>
<dbReference type="Proteomes" id="UP000185109">
    <property type="component" value="Chromosome"/>
</dbReference>
<feature type="domain" description="Lipoyl-binding" evidence="13">
    <location>
        <begin position="2"/>
        <end position="77"/>
    </location>
</feature>
<evidence type="ECO:0000256" key="8">
    <source>
        <dbReference type="ARBA" id="ARBA00022679"/>
    </source>
</evidence>
<evidence type="ECO:0000256" key="1">
    <source>
        <dbReference type="ARBA" id="ARBA00004052"/>
    </source>
</evidence>
<evidence type="ECO:0000256" key="6">
    <source>
        <dbReference type="ARBA" id="ARBA00019511"/>
    </source>
</evidence>
<evidence type="ECO:0000256" key="2">
    <source>
        <dbReference type="ARBA" id="ARBA00005145"/>
    </source>
</evidence>
<protein>
    <recommendedName>
        <fullName evidence="6 12">Dihydrolipoyllysine-residue succinyltransferase component of 2-oxoglutarate dehydrogenase complex</fullName>
        <ecNumber evidence="5 12">2.3.1.61</ecNumber>
    </recommendedName>
    <alternativeName>
        <fullName evidence="12">2-oxoglutarate dehydrogenase complex component E2</fullName>
    </alternativeName>
</protein>
<dbReference type="Pfam" id="PF00198">
    <property type="entry name" value="2-oxoacid_dh"/>
    <property type="match status" value="1"/>
</dbReference>
<keyword evidence="7 12" id="KW-0816">Tricarboxylic acid cycle</keyword>
<dbReference type="Pfam" id="PF02817">
    <property type="entry name" value="E3_binding"/>
    <property type="match status" value="1"/>
</dbReference>
<dbReference type="Gene3D" id="2.40.50.100">
    <property type="match status" value="1"/>
</dbReference>
<dbReference type="InterPro" id="IPR011053">
    <property type="entry name" value="Single_hybrid_motif"/>
</dbReference>
<dbReference type="SUPFAM" id="SSF51230">
    <property type="entry name" value="Single hybrid motif"/>
    <property type="match status" value="1"/>
</dbReference>
<organism evidence="15 16">
    <name type="scientific">Rhizobium etli 8C-3</name>
    <dbReference type="NCBI Taxonomy" id="538025"/>
    <lineage>
        <taxon>Bacteria</taxon>
        <taxon>Pseudomonadati</taxon>
        <taxon>Pseudomonadota</taxon>
        <taxon>Alphaproteobacteria</taxon>
        <taxon>Hyphomicrobiales</taxon>
        <taxon>Rhizobiaceae</taxon>
        <taxon>Rhizobium/Agrobacterium group</taxon>
        <taxon>Rhizobium</taxon>
    </lineage>
</organism>
<evidence type="ECO:0000313" key="16">
    <source>
        <dbReference type="Proteomes" id="UP000185109"/>
    </source>
</evidence>
<dbReference type="GO" id="GO:0006099">
    <property type="term" value="P:tricarboxylic acid cycle"/>
    <property type="evidence" value="ECO:0007669"/>
    <property type="project" value="UniProtKB-UniRule"/>
</dbReference>
<dbReference type="GO" id="GO:0004149">
    <property type="term" value="F:dihydrolipoyllysine-residue succinyltransferase activity"/>
    <property type="evidence" value="ECO:0007669"/>
    <property type="project" value="UniProtKB-UniRule"/>
</dbReference>